<feature type="region of interest" description="Disordered" evidence="1">
    <location>
        <begin position="60"/>
        <end position="80"/>
    </location>
</feature>
<accession>A0A4C1ZLV6</accession>
<protein>
    <submittedName>
        <fullName evidence="2">Uncharacterized protein</fullName>
    </submittedName>
</protein>
<comment type="caution">
    <text evidence="2">The sequence shown here is derived from an EMBL/GenBank/DDBJ whole genome shotgun (WGS) entry which is preliminary data.</text>
</comment>
<gene>
    <name evidence="2" type="ORF">EVAR_99652_1</name>
</gene>
<sequence>MLGPQVGIRRSSVEPFWTHLYVRIREVDILNRPSLRIGPVRRGIDLIDLKPLIRHCHRTLPSPRSECRRPATAPPSSAPRRPATALIALRLLSPTSPTLFTLGPFAPPHYRIMPLITIYHSSNHGHCGFSFDPKPRFISNDFGTHTETRARAHAHINI</sequence>
<dbReference type="AlphaFoldDB" id="A0A4C1ZLV6"/>
<dbReference type="EMBL" id="BGZK01001870">
    <property type="protein sequence ID" value="GBP87597.1"/>
    <property type="molecule type" value="Genomic_DNA"/>
</dbReference>
<name>A0A4C1ZLV6_EUMVA</name>
<evidence type="ECO:0000313" key="3">
    <source>
        <dbReference type="Proteomes" id="UP000299102"/>
    </source>
</evidence>
<evidence type="ECO:0000256" key="1">
    <source>
        <dbReference type="SAM" id="MobiDB-lite"/>
    </source>
</evidence>
<evidence type="ECO:0000313" key="2">
    <source>
        <dbReference type="EMBL" id="GBP87597.1"/>
    </source>
</evidence>
<proteinExistence type="predicted"/>
<reference evidence="2 3" key="1">
    <citation type="journal article" date="2019" name="Commun. Biol.">
        <title>The bagworm genome reveals a unique fibroin gene that provides high tensile strength.</title>
        <authorList>
            <person name="Kono N."/>
            <person name="Nakamura H."/>
            <person name="Ohtoshi R."/>
            <person name="Tomita M."/>
            <person name="Numata K."/>
            <person name="Arakawa K."/>
        </authorList>
    </citation>
    <scope>NUCLEOTIDE SEQUENCE [LARGE SCALE GENOMIC DNA]</scope>
</reference>
<keyword evidence="3" id="KW-1185">Reference proteome</keyword>
<organism evidence="2 3">
    <name type="scientific">Eumeta variegata</name>
    <name type="common">Bagworm moth</name>
    <name type="synonym">Eumeta japonica</name>
    <dbReference type="NCBI Taxonomy" id="151549"/>
    <lineage>
        <taxon>Eukaryota</taxon>
        <taxon>Metazoa</taxon>
        <taxon>Ecdysozoa</taxon>
        <taxon>Arthropoda</taxon>
        <taxon>Hexapoda</taxon>
        <taxon>Insecta</taxon>
        <taxon>Pterygota</taxon>
        <taxon>Neoptera</taxon>
        <taxon>Endopterygota</taxon>
        <taxon>Lepidoptera</taxon>
        <taxon>Glossata</taxon>
        <taxon>Ditrysia</taxon>
        <taxon>Tineoidea</taxon>
        <taxon>Psychidae</taxon>
        <taxon>Oiketicinae</taxon>
        <taxon>Eumeta</taxon>
    </lineage>
</organism>
<dbReference type="Proteomes" id="UP000299102">
    <property type="component" value="Unassembled WGS sequence"/>
</dbReference>